<evidence type="ECO:0000259" key="5">
    <source>
        <dbReference type="Pfam" id="PF00535"/>
    </source>
</evidence>
<protein>
    <submittedName>
        <fullName evidence="6">Glycosyltransferase</fullName>
        <ecNumber evidence="6">2.4.-.-</ecNumber>
    </submittedName>
</protein>
<evidence type="ECO:0000256" key="4">
    <source>
        <dbReference type="SAM" id="Phobius"/>
    </source>
</evidence>
<name>A0AAP4ED03_CLOPF</name>
<keyword evidence="4" id="KW-1133">Transmembrane helix</keyword>
<keyword evidence="4" id="KW-0812">Transmembrane</keyword>
<gene>
    <name evidence="6" type="ORF">QDQ28_00325</name>
</gene>
<dbReference type="EC" id="2.4.-.-" evidence="6"/>
<evidence type="ECO:0000256" key="1">
    <source>
        <dbReference type="ARBA" id="ARBA00006739"/>
    </source>
</evidence>
<accession>A0AAP4ED03</accession>
<evidence type="ECO:0000256" key="3">
    <source>
        <dbReference type="ARBA" id="ARBA00022679"/>
    </source>
</evidence>
<organism evidence="6 7">
    <name type="scientific">Clostridium perfringens</name>
    <dbReference type="NCBI Taxonomy" id="1502"/>
    <lineage>
        <taxon>Bacteria</taxon>
        <taxon>Bacillati</taxon>
        <taxon>Bacillota</taxon>
        <taxon>Clostridia</taxon>
        <taxon>Eubacteriales</taxon>
        <taxon>Clostridiaceae</taxon>
        <taxon>Clostridium</taxon>
    </lineage>
</organism>
<keyword evidence="3 6" id="KW-0808">Transferase</keyword>
<dbReference type="GO" id="GO:0016757">
    <property type="term" value="F:glycosyltransferase activity"/>
    <property type="evidence" value="ECO:0007669"/>
    <property type="project" value="UniProtKB-KW"/>
</dbReference>
<dbReference type="EMBL" id="JARVUX010000001">
    <property type="protein sequence ID" value="MDH2334625.1"/>
    <property type="molecule type" value="Genomic_DNA"/>
</dbReference>
<evidence type="ECO:0000313" key="7">
    <source>
        <dbReference type="Proteomes" id="UP001222958"/>
    </source>
</evidence>
<dbReference type="InterPro" id="IPR001173">
    <property type="entry name" value="Glyco_trans_2-like"/>
</dbReference>
<dbReference type="Pfam" id="PF00535">
    <property type="entry name" value="Glycos_transf_2"/>
    <property type="match status" value="1"/>
</dbReference>
<comment type="caution">
    <text evidence="6">The sequence shown here is derived from an EMBL/GenBank/DDBJ whole genome shotgun (WGS) entry which is preliminary data.</text>
</comment>
<feature type="domain" description="Glycosyltransferase 2-like" evidence="5">
    <location>
        <begin position="60"/>
        <end position="261"/>
    </location>
</feature>
<evidence type="ECO:0000313" key="6">
    <source>
        <dbReference type="EMBL" id="MDH2334625.1"/>
    </source>
</evidence>
<feature type="transmembrane region" description="Helical" evidence="4">
    <location>
        <begin position="361"/>
        <end position="384"/>
    </location>
</feature>
<proteinExistence type="inferred from homology"/>
<reference evidence="6" key="1">
    <citation type="submission" date="2023-04" db="EMBL/GenBank/DDBJ databases">
        <title>Epidemiological investigation of Clostridium perfringens isolated from cattle.</title>
        <authorList>
            <person name="Tian R."/>
        </authorList>
    </citation>
    <scope>NUCLEOTIDE SEQUENCE</scope>
    <source>
        <strain evidence="6">ZWCP172</strain>
    </source>
</reference>
<feature type="transmembrane region" description="Helical" evidence="4">
    <location>
        <begin position="335"/>
        <end position="355"/>
    </location>
</feature>
<feature type="transmembrane region" description="Helical" evidence="4">
    <location>
        <begin position="12"/>
        <end position="33"/>
    </location>
</feature>
<dbReference type="CDD" id="cd06423">
    <property type="entry name" value="CESA_like"/>
    <property type="match status" value="1"/>
</dbReference>
<dbReference type="Gene3D" id="3.90.550.10">
    <property type="entry name" value="Spore Coat Polysaccharide Biosynthesis Protein SpsA, Chain A"/>
    <property type="match status" value="1"/>
</dbReference>
<dbReference type="PANTHER" id="PTHR43630:SF1">
    <property type="entry name" value="POLY-BETA-1,6-N-ACETYL-D-GLUCOSAMINE SYNTHASE"/>
    <property type="match status" value="1"/>
</dbReference>
<feature type="transmembrane region" description="Helical" evidence="4">
    <location>
        <begin position="391"/>
        <end position="410"/>
    </location>
</feature>
<dbReference type="SUPFAM" id="SSF53448">
    <property type="entry name" value="Nucleotide-diphospho-sugar transferases"/>
    <property type="match status" value="1"/>
</dbReference>
<keyword evidence="2 6" id="KW-0328">Glycosyltransferase</keyword>
<sequence length="467" mass="54668">MLEKIVDFINLFFMYYIFIYAIIFFVSTVYSIIDLYEFNLKKRFNNTINIYDKKNYTPVSILVPAYNEEKTILKCIDSLLALDYPEYEIIIVNDGSKDKTLEVLIDRFSLKEVQRPIRKSIDCKKIFNIYEGFEKVNITLINKENGGKADALNMGINASIYPLFLTLDADSILQRDSLSNIVVPFIENENTIAVGGNIKISNNVLLENGIVKKNSLPKRWLIIFQIIEYYRVFLTTRVWFNKFNGNLIISGAFGLFKKSSVINVGGYNSNSIGEDMELVMKLHSFNKKNENKYNIQYTPNAICWSQAPEKLKDLKSQRKRWHMGLMQSLAEHRYIFLNVKYGVVGIFSFLYYFVYEMLSCLIELCGVIFLSISYFTGFINLSFFVSFMCIYIFYSSLISISSIFLEEYFFNTNLRVKDKIKLILFSFLEVFGYRQVCSIFRIVAIFTYRKKKHQWGEIERVSYFESA</sequence>
<dbReference type="RefSeq" id="WP_096516021.1">
    <property type="nucleotide sequence ID" value="NZ_AP017630.1"/>
</dbReference>
<dbReference type="InterPro" id="IPR029044">
    <property type="entry name" value="Nucleotide-diphossugar_trans"/>
</dbReference>
<comment type="similarity">
    <text evidence="1">Belongs to the glycosyltransferase 2 family.</text>
</comment>
<dbReference type="Proteomes" id="UP001222958">
    <property type="component" value="Unassembled WGS sequence"/>
</dbReference>
<evidence type="ECO:0000256" key="2">
    <source>
        <dbReference type="ARBA" id="ARBA00022676"/>
    </source>
</evidence>
<dbReference type="AlphaFoldDB" id="A0AAP4ED03"/>
<dbReference type="PANTHER" id="PTHR43630">
    <property type="entry name" value="POLY-BETA-1,6-N-ACETYL-D-GLUCOSAMINE SYNTHASE"/>
    <property type="match status" value="1"/>
</dbReference>
<keyword evidence="4" id="KW-0472">Membrane</keyword>